<dbReference type="HOGENOM" id="CLU_865434_0_0_4"/>
<dbReference type="Gene3D" id="1.10.10.60">
    <property type="entry name" value="Homeodomain-like"/>
    <property type="match status" value="1"/>
</dbReference>
<dbReference type="AlphaFoldDB" id="C1DA10"/>
<proteinExistence type="predicted"/>
<dbReference type="PANTHER" id="PTHR43280:SF2">
    <property type="entry name" value="HTH-TYPE TRANSCRIPTIONAL REGULATOR EXSA"/>
    <property type="match status" value="1"/>
</dbReference>
<keyword evidence="2" id="KW-0238">DNA-binding</keyword>
<organism evidence="6 7">
    <name type="scientific">Laribacter hongkongensis (strain HLHK9)</name>
    <dbReference type="NCBI Taxonomy" id="557598"/>
    <lineage>
        <taxon>Bacteria</taxon>
        <taxon>Pseudomonadati</taxon>
        <taxon>Pseudomonadota</taxon>
        <taxon>Betaproteobacteria</taxon>
        <taxon>Neisseriales</taxon>
        <taxon>Aquaspirillaceae</taxon>
        <taxon>Laribacter</taxon>
    </lineage>
</organism>
<dbReference type="GO" id="GO:0003700">
    <property type="term" value="F:DNA-binding transcription factor activity"/>
    <property type="evidence" value="ECO:0007669"/>
    <property type="project" value="InterPro"/>
</dbReference>
<gene>
    <name evidence="6" type="ordered locus">LHK_00127</name>
</gene>
<dbReference type="PRINTS" id="PR00032">
    <property type="entry name" value="HTHARAC"/>
</dbReference>
<dbReference type="GO" id="GO:0043565">
    <property type="term" value="F:sequence-specific DNA binding"/>
    <property type="evidence" value="ECO:0007669"/>
    <property type="project" value="InterPro"/>
</dbReference>
<dbReference type="Pfam" id="PF12833">
    <property type="entry name" value="HTH_18"/>
    <property type="match status" value="1"/>
</dbReference>
<dbReference type="STRING" id="557598.LHK_00127"/>
<keyword evidence="3" id="KW-0804">Transcription</keyword>
<dbReference type="eggNOG" id="COG2207">
    <property type="taxonomic scope" value="Bacteria"/>
</dbReference>
<dbReference type="PROSITE" id="PS01124">
    <property type="entry name" value="HTH_ARAC_FAMILY_2"/>
    <property type="match status" value="1"/>
</dbReference>
<evidence type="ECO:0000256" key="4">
    <source>
        <dbReference type="SAM" id="MobiDB-lite"/>
    </source>
</evidence>
<accession>C1DA10</accession>
<protein>
    <submittedName>
        <fullName evidence="6">Helix-turn-helix-domain containing protein, AraC type</fullName>
    </submittedName>
</protein>
<dbReference type="EMBL" id="CP001154">
    <property type="protein sequence ID" value="ACO73123.1"/>
    <property type="molecule type" value="Genomic_DNA"/>
</dbReference>
<evidence type="ECO:0000256" key="3">
    <source>
        <dbReference type="ARBA" id="ARBA00023163"/>
    </source>
</evidence>
<name>C1DA10_LARHH</name>
<dbReference type="PANTHER" id="PTHR43280">
    <property type="entry name" value="ARAC-FAMILY TRANSCRIPTIONAL REGULATOR"/>
    <property type="match status" value="1"/>
</dbReference>
<sequence>MRHPDCRLPVMPSAAAPIETLLFRKDYETAAPAHSHNYLELVFPLDAPLQVHLEDLDMFRVHPGEVLLVPAFLSHSLQADRLHQRWLVLRLHLHKLHLMLAGTLYGGAIERFHQTGNHGRLLLNHAATEVWRHTNALGEHGTLHDLHHLAALLALVCSPCLPEDEWVVPRKRRSDREITFCNALNELIEADPAHDWSLDRLAQHFHMSKSTFCRTVRKNLGLPFHHWLLDKKIRLACLYLQQSDQSVQSIAVQLGFSSATYFTKVFKKHVGHTPSSFRLPPEPVPQPERSPIQFYR</sequence>
<evidence type="ECO:0000256" key="1">
    <source>
        <dbReference type="ARBA" id="ARBA00023015"/>
    </source>
</evidence>
<dbReference type="InterPro" id="IPR009057">
    <property type="entry name" value="Homeodomain-like_sf"/>
</dbReference>
<evidence type="ECO:0000256" key="2">
    <source>
        <dbReference type="ARBA" id="ARBA00023125"/>
    </source>
</evidence>
<dbReference type="SUPFAM" id="SSF46689">
    <property type="entry name" value="Homeodomain-like"/>
    <property type="match status" value="2"/>
</dbReference>
<reference evidence="6 7" key="1">
    <citation type="journal article" date="2009" name="PLoS Genet.">
        <title>The complete genome and proteome of Laribacter hongkongensis reveal potential mechanisms for adaptations to different temperatures and habitats.</title>
        <authorList>
            <person name="Woo P.C."/>
            <person name="Lau S.K."/>
            <person name="Tse H."/>
            <person name="Teng J.L."/>
            <person name="Curreem S.O."/>
            <person name="Tsang A.K."/>
            <person name="Fan R.Y."/>
            <person name="Wong G.K."/>
            <person name="Huang Y."/>
            <person name="Loman N.J."/>
            <person name="Snyder L.A."/>
            <person name="Cai J.J."/>
            <person name="Huang J.D."/>
            <person name="Mak W."/>
            <person name="Pallen M.J."/>
            <person name="Lok S."/>
            <person name="Yuen K.Y."/>
        </authorList>
    </citation>
    <scope>NUCLEOTIDE SEQUENCE [LARGE SCALE GENOMIC DNA]</scope>
    <source>
        <strain evidence="6 7">HLHK9</strain>
    </source>
</reference>
<dbReference type="PROSITE" id="PS00041">
    <property type="entry name" value="HTH_ARAC_FAMILY_1"/>
    <property type="match status" value="1"/>
</dbReference>
<dbReference type="InterPro" id="IPR018062">
    <property type="entry name" value="HTH_AraC-typ_CS"/>
</dbReference>
<dbReference type="KEGG" id="lhk:LHK_00127"/>
<keyword evidence="1" id="KW-0805">Transcription regulation</keyword>
<dbReference type="Proteomes" id="UP000002010">
    <property type="component" value="Chromosome"/>
</dbReference>
<keyword evidence="7" id="KW-1185">Reference proteome</keyword>
<evidence type="ECO:0000313" key="6">
    <source>
        <dbReference type="EMBL" id="ACO73123.1"/>
    </source>
</evidence>
<dbReference type="CDD" id="cd02208">
    <property type="entry name" value="cupin_RmlC-like"/>
    <property type="match status" value="1"/>
</dbReference>
<dbReference type="InterPro" id="IPR011051">
    <property type="entry name" value="RmlC_Cupin_sf"/>
</dbReference>
<dbReference type="SUPFAM" id="SSF51182">
    <property type="entry name" value="RmlC-like cupins"/>
    <property type="match status" value="1"/>
</dbReference>
<feature type="domain" description="HTH araC/xylS-type" evidence="5">
    <location>
        <begin position="182"/>
        <end position="280"/>
    </location>
</feature>
<dbReference type="SMART" id="SM00342">
    <property type="entry name" value="HTH_ARAC"/>
    <property type="match status" value="1"/>
</dbReference>
<evidence type="ECO:0000259" key="5">
    <source>
        <dbReference type="PROSITE" id="PS01124"/>
    </source>
</evidence>
<feature type="region of interest" description="Disordered" evidence="4">
    <location>
        <begin position="272"/>
        <end position="296"/>
    </location>
</feature>
<dbReference type="eggNOG" id="COG1917">
    <property type="taxonomic scope" value="Bacteria"/>
</dbReference>
<dbReference type="InterPro" id="IPR018060">
    <property type="entry name" value="HTH_AraC"/>
</dbReference>
<evidence type="ECO:0000313" key="7">
    <source>
        <dbReference type="Proteomes" id="UP000002010"/>
    </source>
</evidence>
<dbReference type="InterPro" id="IPR020449">
    <property type="entry name" value="Tscrpt_reg_AraC-type_HTH"/>
</dbReference>